<keyword evidence="4" id="KW-1185">Reference proteome</keyword>
<dbReference type="GO" id="GO:0070042">
    <property type="term" value="F:rRNA (uridine-N3-)-methyltransferase activity"/>
    <property type="evidence" value="ECO:0007669"/>
    <property type="project" value="InterPro"/>
</dbReference>
<organism evidence="3 4">
    <name type="scientific">Wickerhamomyces mucosus</name>
    <dbReference type="NCBI Taxonomy" id="1378264"/>
    <lineage>
        <taxon>Eukaryota</taxon>
        <taxon>Fungi</taxon>
        <taxon>Dikarya</taxon>
        <taxon>Ascomycota</taxon>
        <taxon>Saccharomycotina</taxon>
        <taxon>Saccharomycetes</taxon>
        <taxon>Phaffomycetales</taxon>
        <taxon>Wickerhamomycetaceae</taxon>
        <taxon>Wickerhamomyces</taxon>
    </lineage>
</organism>
<dbReference type="GO" id="GO:0005737">
    <property type="term" value="C:cytoplasm"/>
    <property type="evidence" value="ECO:0007669"/>
    <property type="project" value="TreeGrafter"/>
</dbReference>
<evidence type="ECO:0000259" key="2">
    <source>
        <dbReference type="Pfam" id="PF10354"/>
    </source>
</evidence>
<reference evidence="3" key="1">
    <citation type="journal article" date="2021" name="Open Biol.">
        <title>Shared evolutionary footprints suggest mitochondrial oxidative damage underlies multiple complex I losses in fungi.</title>
        <authorList>
            <person name="Schikora-Tamarit M.A."/>
            <person name="Marcet-Houben M."/>
            <person name="Nosek J."/>
            <person name="Gabaldon T."/>
        </authorList>
    </citation>
    <scope>NUCLEOTIDE SEQUENCE</scope>
    <source>
        <strain evidence="3">CBS6341</strain>
    </source>
</reference>
<proteinExistence type="predicted"/>
<name>A0A9P8PER4_9ASCO</name>
<comment type="caution">
    <text evidence="3">The sequence shown here is derived from an EMBL/GenBank/DDBJ whole genome shotgun (WGS) entry which is preliminary data.</text>
</comment>
<protein>
    <recommendedName>
        <fullName evidence="2">25S rRNA (uridine-N(3))-methyltransferase BMT5-like domain-containing protein</fullName>
    </recommendedName>
</protein>
<feature type="domain" description="25S rRNA (uridine-N(3))-methyltransferase BMT5-like" evidence="2">
    <location>
        <begin position="72"/>
        <end position="274"/>
    </location>
</feature>
<dbReference type="EMBL" id="JAEUBF010001304">
    <property type="protein sequence ID" value="KAH3670320.1"/>
    <property type="molecule type" value="Genomic_DNA"/>
</dbReference>
<evidence type="ECO:0000313" key="4">
    <source>
        <dbReference type="Proteomes" id="UP000769528"/>
    </source>
</evidence>
<dbReference type="OrthoDB" id="273345at2759"/>
<dbReference type="InterPro" id="IPR019446">
    <property type="entry name" value="BMT5-like"/>
</dbReference>
<dbReference type="Proteomes" id="UP000769528">
    <property type="component" value="Unassembled WGS sequence"/>
</dbReference>
<evidence type="ECO:0000256" key="1">
    <source>
        <dbReference type="SAM" id="MobiDB-lite"/>
    </source>
</evidence>
<gene>
    <name evidence="3" type="ORF">WICMUC_004889</name>
</gene>
<dbReference type="GO" id="GO:0070475">
    <property type="term" value="P:rRNA base methylation"/>
    <property type="evidence" value="ECO:0007669"/>
    <property type="project" value="InterPro"/>
</dbReference>
<evidence type="ECO:0000313" key="3">
    <source>
        <dbReference type="EMBL" id="KAH3670320.1"/>
    </source>
</evidence>
<feature type="region of interest" description="Disordered" evidence="1">
    <location>
        <begin position="296"/>
        <end position="322"/>
    </location>
</feature>
<accession>A0A9P8PER4</accession>
<dbReference type="PANTHER" id="PTHR11538:SF26">
    <property type="entry name" value="FERREDOXIN-FOLD ANTICODON-BINDING DOMAIN-CONTAINING PROTEIN 1"/>
    <property type="match status" value="1"/>
</dbReference>
<dbReference type="PANTHER" id="PTHR11538">
    <property type="entry name" value="PHENYLALANYL-TRNA SYNTHETASE"/>
    <property type="match status" value="1"/>
</dbReference>
<feature type="compositionally biased region" description="Acidic residues" evidence="1">
    <location>
        <begin position="309"/>
        <end position="322"/>
    </location>
</feature>
<dbReference type="AlphaFoldDB" id="A0A9P8PER4"/>
<sequence length="322" mass="36783">MGKRLKAKSGGKGLASALLRHQVLDKSQKKAANSEKTKEKHLPKQVRENKEIQQQINETKAFVPFEKDEYIMLIGEGDFSFALSIVKEGLIDPKHLVITSFDNSVKELTLKYPNTFPKYHHELTEIFKVKIFFKIDATNLTKTLKVTGKNITAVLGVPKLDYIIFNFPHTGRGMKDQDRNIRDHQILVLGYFKSCIELFKLFNMHANSFSKTSDLNIVSQTTSFSNEPKIVLSVFDGEPYDSWNIKSLSKTLGLKVEKSGKFTWDAFKGYKHKRTNSEQNTTKVAGERRARMYVFEKFKKQPKGKGSTDDNDDDDDDNNNNS</sequence>
<dbReference type="Pfam" id="PF10354">
    <property type="entry name" value="BMT5-like"/>
    <property type="match status" value="1"/>
</dbReference>
<feature type="region of interest" description="Disordered" evidence="1">
    <location>
        <begin position="25"/>
        <end position="45"/>
    </location>
</feature>
<reference evidence="3" key="2">
    <citation type="submission" date="2021-01" db="EMBL/GenBank/DDBJ databases">
        <authorList>
            <person name="Schikora-Tamarit M.A."/>
        </authorList>
    </citation>
    <scope>NUCLEOTIDE SEQUENCE</scope>
    <source>
        <strain evidence="3">CBS6341</strain>
    </source>
</reference>